<evidence type="ECO:0000313" key="3">
    <source>
        <dbReference type="Proteomes" id="UP000015105"/>
    </source>
</evidence>
<reference evidence="3" key="2">
    <citation type="journal article" date="2017" name="Nat. Plants">
        <title>The Aegilops tauschii genome reveals multiple impacts of transposons.</title>
        <authorList>
            <person name="Zhao G."/>
            <person name="Zou C."/>
            <person name="Li K."/>
            <person name="Wang K."/>
            <person name="Li T."/>
            <person name="Gao L."/>
            <person name="Zhang X."/>
            <person name="Wang H."/>
            <person name="Yang Z."/>
            <person name="Liu X."/>
            <person name="Jiang W."/>
            <person name="Mao L."/>
            <person name="Kong X."/>
            <person name="Jiao Y."/>
            <person name="Jia J."/>
        </authorList>
    </citation>
    <scope>NUCLEOTIDE SEQUENCE [LARGE SCALE GENOMIC DNA]</scope>
    <source>
        <strain evidence="3">cv. AL8/78</strain>
    </source>
</reference>
<organism evidence="2 3">
    <name type="scientific">Aegilops tauschii subsp. strangulata</name>
    <name type="common">Goatgrass</name>
    <dbReference type="NCBI Taxonomy" id="200361"/>
    <lineage>
        <taxon>Eukaryota</taxon>
        <taxon>Viridiplantae</taxon>
        <taxon>Streptophyta</taxon>
        <taxon>Embryophyta</taxon>
        <taxon>Tracheophyta</taxon>
        <taxon>Spermatophyta</taxon>
        <taxon>Magnoliopsida</taxon>
        <taxon>Liliopsida</taxon>
        <taxon>Poales</taxon>
        <taxon>Poaceae</taxon>
        <taxon>BOP clade</taxon>
        <taxon>Pooideae</taxon>
        <taxon>Triticodae</taxon>
        <taxon>Triticeae</taxon>
        <taxon>Triticinae</taxon>
        <taxon>Aegilops</taxon>
    </lineage>
</organism>
<reference evidence="3" key="1">
    <citation type="journal article" date="2014" name="Science">
        <title>Ancient hybridizations among the ancestral genomes of bread wheat.</title>
        <authorList>
            <consortium name="International Wheat Genome Sequencing Consortium,"/>
            <person name="Marcussen T."/>
            <person name="Sandve S.R."/>
            <person name="Heier L."/>
            <person name="Spannagl M."/>
            <person name="Pfeifer M."/>
            <person name="Jakobsen K.S."/>
            <person name="Wulff B.B."/>
            <person name="Steuernagel B."/>
            <person name="Mayer K.F."/>
            <person name="Olsen O.A."/>
        </authorList>
    </citation>
    <scope>NUCLEOTIDE SEQUENCE [LARGE SCALE GENOMIC DNA]</scope>
    <source>
        <strain evidence="3">cv. AL8/78</strain>
    </source>
</reference>
<dbReference type="Proteomes" id="UP000015105">
    <property type="component" value="Chromosome 6D"/>
</dbReference>
<dbReference type="AlphaFoldDB" id="A0A453PM86"/>
<evidence type="ECO:0000313" key="2">
    <source>
        <dbReference type="EnsemblPlants" id="AET6Gv20780400.15"/>
    </source>
</evidence>
<reference evidence="2" key="5">
    <citation type="journal article" date="2021" name="G3 (Bethesda)">
        <title>Aegilops tauschii genome assembly Aet v5.0 features greater sequence contiguity and improved annotation.</title>
        <authorList>
            <person name="Wang L."/>
            <person name="Zhu T."/>
            <person name="Rodriguez J.C."/>
            <person name="Deal K.R."/>
            <person name="Dubcovsky J."/>
            <person name="McGuire P.E."/>
            <person name="Lux T."/>
            <person name="Spannagl M."/>
            <person name="Mayer K.F.X."/>
            <person name="Baldrich P."/>
            <person name="Meyers B.C."/>
            <person name="Huo N."/>
            <person name="Gu Y.Q."/>
            <person name="Zhou H."/>
            <person name="Devos K.M."/>
            <person name="Bennetzen J.L."/>
            <person name="Unver T."/>
            <person name="Budak H."/>
            <person name="Gulick P.J."/>
            <person name="Galiba G."/>
            <person name="Kalapos B."/>
            <person name="Nelson D.R."/>
            <person name="Li P."/>
            <person name="You F.M."/>
            <person name="Luo M.C."/>
            <person name="Dvorak J."/>
        </authorList>
    </citation>
    <scope>NUCLEOTIDE SEQUENCE [LARGE SCALE GENOMIC DNA]</scope>
    <source>
        <strain evidence="2">cv. AL8/78</strain>
    </source>
</reference>
<reference evidence="2" key="4">
    <citation type="submission" date="2019-03" db="UniProtKB">
        <authorList>
            <consortium name="EnsemblPlants"/>
        </authorList>
    </citation>
    <scope>IDENTIFICATION</scope>
</reference>
<reference evidence="2" key="3">
    <citation type="journal article" date="2017" name="Nature">
        <title>Genome sequence of the progenitor of the wheat D genome Aegilops tauschii.</title>
        <authorList>
            <person name="Luo M.C."/>
            <person name="Gu Y.Q."/>
            <person name="Puiu D."/>
            <person name="Wang H."/>
            <person name="Twardziok S.O."/>
            <person name="Deal K.R."/>
            <person name="Huo N."/>
            <person name="Zhu T."/>
            <person name="Wang L."/>
            <person name="Wang Y."/>
            <person name="McGuire P.E."/>
            <person name="Liu S."/>
            <person name="Long H."/>
            <person name="Ramasamy R.K."/>
            <person name="Rodriguez J.C."/>
            <person name="Van S.L."/>
            <person name="Yuan L."/>
            <person name="Wang Z."/>
            <person name="Xia Z."/>
            <person name="Xiao L."/>
            <person name="Anderson O.D."/>
            <person name="Ouyang S."/>
            <person name="Liang Y."/>
            <person name="Zimin A.V."/>
            <person name="Pertea G."/>
            <person name="Qi P."/>
            <person name="Bennetzen J.L."/>
            <person name="Dai X."/>
            <person name="Dawson M.W."/>
            <person name="Muller H.G."/>
            <person name="Kugler K."/>
            <person name="Rivarola-Duarte L."/>
            <person name="Spannagl M."/>
            <person name="Mayer K.F.X."/>
            <person name="Lu F.H."/>
            <person name="Bevan M.W."/>
            <person name="Leroy P."/>
            <person name="Li P."/>
            <person name="You F.M."/>
            <person name="Sun Q."/>
            <person name="Liu Z."/>
            <person name="Lyons E."/>
            <person name="Wicker T."/>
            <person name="Salzberg S.L."/>
            <person name="Devos K.M."/>
            <person name="Dvorak J."/>
        </authorList>
    </citation>
    <scope>NUCLEOTIDE SEQUENCE [LARGE SCALE GENOMIC DNA]</scope>
    <source>
        <strain evidence="2">cv. AL8/78</strain>
    </source>
</reference>
<feature type="compositionally biased region" description="Polar residues" evidence="1">
    <location>
        <begin position="17"/>
        <end position="27"/>
    </location>
</feature>
<evidence type="ECO:0000256" key="1">
    <source>
        <dbReference type="SAM" id="MobiDB-lite"/>
    </source>
</evidence>
<feature type="region of interest" description="Disordered" evidence="1">
    <location>
        <begin position="1"/>
        <end position="68"/>
    </location>
</feature>
<protein>
    <submittedName>
        <fullName evidence="2">Uncharacterized protein</fullName>
    </submittedName>
</protein>
<dbReference type="Gramene" id="AET6Gv20780400.15">
    <property type="protein sequence ID" value="AET6Gv20780400.15"/>
    <property type="gene ID" value="AET6Gv20780400"/>
</dbReference>
<proteinExistence type="predicted"/>
<dbReference type="EnsemblPlants" id="AET6Gv20780400.15">
    <property type="protein sequence ID" value="AET6Gv20780400.15"/>
    <property type="gene ID" value="AET6Gv20780400"/>
</dbReference>
<sequence length="68" mass="7402">QNFPIPKKATSAGRAEPTSNHLSSSPSFFLPRHFSGDTKETSLDLPCRAPHPASTRRREASGASRTPR</sequence>
<accession>A0A453PM86</accession>
<keyword evidence="3" id="KW-1185">Reference proteome</keyword>
<name>A0A453PM86_AEGTS</name>